<feature type="compositionally biased region" description="Basic and acidic residues" evidence="1">
    <location>
        <begin position="148"/>
        <end position="160"/>
    </location>
</feature>
<dbReference type="HOGENOM" id="CLU_1165794_0_0_1"/>
<evidence type="ECO:0000256" key="1">
    <source>
        <dbReference type="SAM" id="MobiDB-lite"/>
    </source>
</evidence>
<feature type="region of interest" description="Disordered" evidence="1">
    <location>
        <begin position="1"/>
        <end position="238"/>
    </location>
</feature>
<feature type="compositionally biased region" description="Gly residues" evidence="1">
    <location>
        <begin position="88"/>
        <end position="106"/>
    </location>
</feature>
<dbReference type="EMBL" id="KI966429">
    <property type="protein sequence ID" value="EWC45214.1"/>
    <property type="molecule type" value="Genomic_DNA"/>
</dbReference>
<feature type="compositionally biased region" description="Polar residues" evidence="1">
    <location>
        <begin position="209"/>
        <end position="218"/>
    </location>
</feature>
<keyword evidence="3" id="KW-1185">Reference proteome</keyword>
<feature type="compositionally biased region" description="Basic and acidic residues" evidence="1">
    <location>
        <begin position="7"/>
        <end position="19"/>
    </location>
</feature>
<reference evidence="2 3" key="1">
    <citation type="submission" date="2013-05" db="EMBL/GenBank/DDBJ databases">
        <title>Drechslerella stenobrocha genome reveals carnivorous origination and mechanical trapping mechanism of predatory fungi.</title>
        <authorList>
            <person name="Liu X."/>
            <person name="Zhang W."/>
            <person name="Liu K."/>
        </authorList>
    </citation>
    <scope>NUCLEOTIDE SEQUENCE [LARGE SCALE GENOMIC DNA]</scope>
    <source>
        <strain evidence="2 3">248</strain>
    </source>
</reference>
<feature type="compositionally biased region" description="Acidic residues" evidence="1">
    <location>
        <begin position="61"/>
        <end position="71"/>
    </location>
</feature>
<feature type="compositionally biased region" description="Basic and acidic residues" evidence="1">
    <location>
        <begin position="72"/>
        <end position="87"/>
    </location>
</feature>
<gene>
    <name evidence="2" type="ORF">DRE_05941</name>
</gene>
<dbReference type="AlphaFoldDB" id="W7HPZ9"/>
<protein>
    <submittedName>
        <fullName evidence="2">Uncharacterized protein</fullName>
    </submittedName>
</protein>
<name>W7HPZ9_9PEZI</name>
<proteinExistence type="predicted"/>
<evidence type="ECO:0000313" key="2">
    <source>
        <dbReference type="EMBL" id="EWC45214.1"/>
    </source>
</evidence>
<sequence>MRHRARAGGDDWRKEEGRRRAVMGTTERARRRDGETVESQLTGRASFVRLVGRQDRGIGESESEIEIGDGDEASRESRRPSMERGGDGGDGGGDGGDGDGGGGGGDGGRESEVGRLAVAMGKEEGKKTSRAIGGKNAGWPALANNHTANHETTHQDELHHTTTGGGNEISGRDRARSGLLPFARGPGDQRPARRQQRQARRVIRYTTGPLRQSPQTAASFPRQAPGQEKSPAGANQAR</sequence>
<feature type="compositionally biased region" description="Basic residues" evidence="1">
    <location>
        <begin position="192"/>
        <end position="203"/>
    </location>
</feature>
<organism evidence="2 3">
    <name type="scientific">Drechslerella stenobrocha 248</name>
    <dbReference type="NCBI Taxonomy" id="1043628"/>
    <lineage>
        <taxon>Eukaryota</taxon>
        <taxon>Fungi</taxon>
        <taxon>Dikarya</taxon>
        <taxon>Ascomycota</taxon>
        <taxon>Pezizomycotina</taxon>
        <taxon>Orbiliomycetes</taxon>
        <taxon>Orbiliales</taxon>
        <taxon>Orbiliaceae</taxon>
        <taxon>Drechslerella</taxon>
    </lineage>
</organism>
<evidence type="ECO:0000313" key="3">
    <source>
        <dbReference type="Proteomes" id="UP000024837"/>
    </source>
</evidence>
<accession>W7HPZ9</accession>
<dbReference type="Proteomes" id="UP000024837">
    <property type="component" value="Unassembled WGS sequence"/>
</dbReference>